<sequence>MTRGLSLLLQLCRNGRSLSSARGTELYNLHSSVPLALLLQLCQNGRSLSSARGTELYNLHSSVPLSVIAD</sequence>
<gene>
    <name evidence="1" type="ORF">SFRICE_039784</name>
</gene>
<accession>A0A2H1X239</accession>
<organism evidence="1">
    <name type="scientific">Spodoptera frugiperda</name>
    <name type="common">Fall armyworm</name>
    <dbReference type="NCBI Taxonomy" id="7108"/>
    <lineage>
        <taxon>Eukaryota</taxon>
        <taxon>Metazoa</taxon>
        <taxon>Ecdysozoa</taxon>
        <taxon>Arthropoda</taxon>
        <taxon>Hexapoda</taxon>
        <taxon>Insecta</taxon>
        <taxon>Pterygota</taxon>
        <taxon>Neoptera</taxon>
        <taxon>Endopterygota</taxon>
        <taxon>Lepidoptera</taxon>
        <taxon>Glossata</taxon>
        <taxon>Ditrysia</taxon>
        <taxon>Noctuoidea</taxon>
        <taxon>Noctuidae</taxon>
        <taxon>Amphipyrinae</taxon>
        <taxon>Spodoptera</taxon>
    </lineage>
</organism>
<name>A0A2H1X239_SPOFR</name>
<evidence type="ECO:0000313" key="1">
    <source>
        <dbReference type="EMBL" id="SOQ58714.1"/>
    </source>
</evidence>
<dbReference type="EMBL" id="ODYU01012420">
    <property type="protein sequence ID" value="SOQ58714.1"/>
    <property type="molecule type" value="Genomic_DNA"/>
</dbReference>
<dbReference type="AlphaFoldDB" id="A0A2H1X239"/>
<protein>
    <submittedName>
        <fullName evidence="1">SFRICE_039784</fullName>
    </submittedName>
</protein>
<reference evidence="1" key="1">
    <citation type="submission" date="2016-07" db="EMBL/GenBank/DDBJ databases">
        <authorList>
            <person name="Bretaudeau A."/>
        </authorList>
    </citation>
    <scope>NUCLEOTIDE SEQUENCE</scope>
    <source>
        <strain evidence="1">Rice</strain>
        <tissue evidence="1">Whole body</tissue>
    </source>
</reference>
<proteinExistence type="predicted"/>